<protein>
    <submittedName>
        <fullName evidence="1">Uncharacterized protein</fullName>
    </submittedName>
</protein>
<dbReference type="AlphaFoldDB" id="A0A6A6RSE0"/>
<dbReference type="EMBL" id="MU006790">
    <property type="protein sequence ID" value="KAF2638406.1"/>
    <property type="molecule type" value="Genomic_DNA"/>
</dbReference>
<sequence length="349" mass="39083">MDDDFDASITTTGTTQCIKCVKPSTFGATAVPESLRAPFQEPFPIVCAVGSTSDPKRAIDRWSQFMPLSKYKPLPEGLRWGRTASVDAIEKGLSRKCWGPMMYFGQARDLDMTDFPSIVDDVYALCTPPHKLPDVHFASMPHMVKGVRINCKGDVQYERCCDMETAAIPLEISDFASLIRLPIGEKIKIPLWALKIAPAPSWVKYDAPEFSTEGTPGVLHSMINNMCPLTVLDPPGTVIIVRGDRKPLEIQHVRALVTYCDALGQRYHSQRTTDIKLVRDLCGAFESYLEQHVTSYGFHDFYQMLMVDEKYKVYREEFGVVQSPYDVGAGEDLGCPCWREIGDPGRPLD</sequence>
<dbReference type="OrthoDB" id="437457at2759"/>
<reference evidence="1" key="1">
    <citation type="journal article" date="2020" name="Stud. Mycol.">
        <title>101 Dothideomycetes genomes: a test case for predicting lifestyles and emergence of pathogens.</title>
        <authorList>
            <person name="Haridas S."/>
            <person name="Albert R."/>
            <person name="Binder M."/>
            <person name="Bloem J."/>
            <person name="Labutti K."/>
            <person name="Salamov A."/>
            <person name="Andreopoulos B."/>
            <person name="Baker S."/>
            <person name="Barry K."/>
            <person name="Bills G."/>
            <person name="Bluhm B."/>
            <person name="Cannon C."/>
            <person name="Castanera R."/>
            <person name="Culley D."/>
            <person name="Daum C."/>
            <person name="Ezra D."/>
            <person name="Gonzalez J."/>
            <person name="Henrissat B."/>
            <person name="Kuo A."/>
            <person name="Liang C."/>
            <person name="Lipzen A."/>
            <person name="Lutzoni F."/>
            <person name="Magnuson J."/>
            <person name="Mondo S."/>
            <person name="Nolan M."/>
            <person name="Ohm R."/>
            <person name="Pangilinan J."/>
            <person name="Park H.-J."/>
            <person name="Ramirez L."/>
            <person name="Alfaro M."/>
            <person name="Sun H."/>
            <person name="Tritt A."/>
            <person name="Yoshinaga Y."/>
            <person name="Zwiers L.-H."/>
            <person name="Turgeon B."/>
            <person name="Goodwin S."/>
            <person name="Spatafora J."/>
            <person name="Crous P."/>
            <person name="Grigoriev I."/>
        </authorList>
    </citation>
    <scope>NUCLEOTIDE SEQUENCE</scope>
    <source>
        <strain evidence="1">CBS 473.64</strain>
    </source>
</reference>
<keyword evidence="2" id="KW-1185">Reference proteome</keyword>
<proteinExistence type="predicted"/>
<evidence type="ECO:0000313" key="1">
    <source>
        <dbReference type="EMBL" id="KAF2638406.1"/>
    </source>
</evidence>
<accession>A0A6A6RSE0</accession>
<name>A0A6A6RSE0_9PLEO</name>
<organism evidence="1 2">
    <name type="scientific">Massarina eburnea CBS 473.64</name>
    <dbReference type="NCBI Taxonomy" id="1395130"/>
    <lineage>
        <taxon>Eukaryota</taxon>
        <taxon>Fungi</taxon>
        <taxon>Dikarya</taxon>
        <taxon>Ascomycota</taxon>
        <taxon>Pezizomycotina</taxon>
        <taxon>Dothideomycetes</taxon>
        <taxon>Pleosporomycetidae</taxon>
        <taxon>Pleosporales</taxon>
        <taxon>Massarineae</taxon>
        <taxon>Massarinaceae</taxon>
        <taxon>Massarina</taxon>
    </lineage>
</organism>
<gene>
    <name evidence="1" type="ORF">P280DRAFT_509129</name>
</gene>
<evidence type="ECO:0000313" key="2">
    <source>
        <dbReference type="Proteomes" id="UP000799753"/>
    </source>
</evidence>
<dbReference type="Proteomes" id="UP000799753">
    <property type="component" value="Unassembled WGS sequence"/>
</dbReference>